<protein>
    <recommendedName>
        <fullName evidence="3">Protein kinase domain-containing protein</fullName>
    </recommendedName>
</protein>
<dbReference type="EMBL" id="JASJOS010000001">
    <property type="protein sequence ID" value="MDJ1479221.1"/>
    <property type="molecule type" value="Genomic_DNA"/>
</dbReference>
<comment type="caution">
    <text evidence="1">The sequence shown here is derived from an EMBL/GenBank/DDBJ whole genome shotgun (WGS) entry which is preliminary data.</text>
</comment>
<evidence type="ECO:0000313" key="1">
    <source>
        <dbReference type="EMBL" id="MDJ1479221.1"/>
    </source>
</evidence>
<reference evidence="1" key="1">
    <citation type="submission" date="2023-05" db="EMBL/GenBank/DDBJ databases">
        <authorList>
            <person name="Zhang X."/>
        </authorList>
    </citation>
    <scope>NUCLEOTIDE SEQUENCE</scope>
    <source>
        <strain evidence="1">YF14B1</strain>
    </source>
</reference>
<dbReference type="Proteomes" id="UP001241110">
    <property type="component" value="Unassembled WGS sequence"/>
</dbReference>
<evidence type="ECO:0000313" key="2">
    <source>
        <dbReference type="Proteomes" id="UP001241110"/>
    </source>
</evidence>
<sequence length="292" mass="34052">MNAEDLLVRIMTASKAEDLLTRNNYRKEYVNYVKLIHPDVCSLAGANDAVEKLNAYKEEMEQLNKIEDDAGLVQQIDDKTFLCKGEREQLLRSLENYSRLMKLTDDSSRHFQKYLPTSMKMEGEYLRISYSHRVVSFSHLTLPQEHVSWILSRMLEFTAWLHQIGYCHAGFNPEVFCVVPETHGIVCLSFYHMRPMKSKLNTVSGKYLDWYPQIVFDKKQAIAYVDVSLAQRTALYLLGDKSGNGVKLKKTCNEHLINFLIAPHYEAYQTYDDYRQLLRSIFGKPQYHELNI</sequence>
<name>A0AAE3U4G4_9BACT</name>
<accession>A0AAE3U4G4</accession>
<proteinExistence type="predicted"/>
<evidence type="ECO:0008006" key="3">
    <source>
        <dbReference type="Google" id="ProtNLM"/>
    </source>
</evidence>
<organism evidence="1 2">
    <name type="scientific">Xanthocytophaga flava</name>
    <dbReference type="NCBI Taxonomy" id="3048013"/>
    <lineage>
        <taxon>Bacteria</taxon>
        <taxon>Pseudomonadati</taxon>
        <taxon>Bacteroidota</taxon>
        <taxon>Cytophagia</taxon>
        <taxon>Cytophagales</taxon>
        <taxon>Rhodocytophagaceae</taxon>
        <taxon>Xanthocytophaga</taxon>
    </lineage>
</organism>
<dbReference type="RefSeq" id="WP_313975217.1">
    <property type="nucleotide sequence ID" value="NZ_JASJOS010000001.1"/>
</dbReference>
<gene>
    <name evidence="1" type="ORF">QNI16_01920</name>
</gene>
<dbReference type="AlphaFoldDB" id="A0AAE3U4G4"/>